<evidence type="ECO:0000256" key="5">
    <source>
        <dbReference type="HAMAP-Rule" id="MF_00299"/>
    </source>
</evidence>
<dbReference type="InterPro" id="IPR002745">
    <property type="entry name" value="Ptrans_KptA/Tpt1"/>
</dbReference>
<organism evidence="6 7">
    <name type="scientific">Actinomycetospora straminea</name>
    <dbReference type="NCBI Taxonomy" id="663607"/>
    <lineage>
        <taxon>Bacteria</taxon>
        <taxon>Bacillati</taxon>
        <taxon>Actinomycetota</taxon>
        <taxon>Actinomycetes</taxon>
        <taxon>Pseudonocardiales</taxon>
        <taxon>Pseudonocardiaceae</taxon>
        <taxon>Actinomycetospora</taxon>
    </lineage>
</organism>
<dbReference type="EMBL" id="BAABHQ010000012">
    <property type="protein sequence ID" value="GAA4884820.1"/>
    <property type="molecule type" value="Genomic_DNA"/>
</dbReference>
<dbReference type="Gene3D" id="3.20.170.30">
    <property type="match status" value="1"/>
</dbReference>
<name>A0ABP9EQV4_9PSEU</name>
<dbReference type="SUPFAM" id="SSF56399">
    <property type="entry name" value="ADP-ribosylation"/>
    <property type="match status" value="1"/>
</dbReference>
<dbReference type="Pfam" id="PF01885">
    <property type="entry name" value="PTS_2-RNA"/>
    <property type="match status" value="1"/>
</dbReference>
<proteinExistence type="inferred from homology"/>
<accession>A0ABP9EQV4</accession>
<sequence length="197" mass="20776">MRDVDARDAGHARAFAATAGVTNHALVDRVRLSKRMSRALRHDPARAGLELDAGGWTSLDALCAALGATPDEVEDVVANGSKPRYEIADGHIRARYGHSLPGHVELPHADPPPTLFHGTSAAAVDAILRDGLHAGGRQYVHLSPSEATAREVGSRHGRPVILAVDARAAAAAGAVFRRGNADTWLTDALAPAYLRRA</sequence>
<keyword evidence="2 5" id="KW-0808">Transferase</keyword>
<dbReference type="EC" id="2.7.1.-" evidence="5"/>
<dbReference type="InterPro" id="IPR042080">
    <property type="entry name" value="RNA_2'-PTrans_N"/>
</dbReference>
<comment type="similarity">
    <text evidence="1 5">Belongs to the KptA/TPT1 family.</text>
</comment>
<evidence type="ECO:0000313" key="7">
    <source>
        <dbReference type="Proteomes" id="UP001500457"/>
    </source>
</evidence>
<keyword evidence="7" id="KW-1185">Reference proteome</keyword>
<keyword evidence="3 5" id="KW-0520">NAD</keyword>
<dbReference type="Proteomes" id="UP001500457">
    <property type="component" value="Unassembled WGS sequence"/>
</dbReference>
<dbReference type="Gene3D" id="1.10.10.970">
    <property type="entry name" value="RNA 2'-phosphotransferase, Tpt1/KptA family, N-terminal domain"/>
    <property type="match status" value="1"/>
</dbReference>
<dbReference type="HAMAP" id="MF_00299">
    <property type="entry name" value="KptA"/>
    <property type="match status" value="1"/>
</dbReference>
<comment type="caution">
    <text evidence="6">The sequence shown here is derived from an EMBL/GenBank/DDBJ whole genome shotgun (WGS) entry which is preliminary data.</text>
</comment>
<evidence type="ECO:0000313" key="6">
    <source>
        <dbReference type="EMBL" id="GAA4884820.1"/>
    </source>
</evidence>
<dbReference type="InterPro" id="IPR022928">
    <property type="entry name" value="RNA_2'-PTrans_KptA"/>
</dbReference>
<dbReference type="PANTHER" id="PTHR12684:SF2">
    <property type="entry name" value="TRNA 2'-PHOSPHOTRANSFERASE 1"/>
    <property type="match status" value="1"/>
</dbReference>
<evidence type="ECO:0000256" key="3">
    <source>
        <dbReference type="ARBA" id="ARBA00023027"/>
    </source>
</evidence>
<evidence type="ECO:0000256" key="1">
    <source>
        <dbReference type="ARBA" id="ARBA00009836"/>
    </source>
</evidence>
<gene>
    <name evidence="5" type="primary">kptA</name>
    <name evidence="6" type="ORF">GCM10023203_41290</name>
</gene>
<evidence type="ECO:0000256" key="4">
    <source>
        <dbReference type="ARBA" id="ARBA00025212"/>
    </source>
</evidence>
<protein>
    <recommendedName>
        <fullName evidence="5">Probable RNA 2'-phosphotransferase</fullName>
        <ecNumber evidence="5">2.7.1.-</ecNumber>
    </recommendedName>
</protein>
<reference evidence="7" key="1">
    <citation type="journal article" date="2019" name="Int. J. Syst. Evol. Microbiol.">
        <title>The Global Catalogue of Microorganisms (GCM) 10K type strain sequencing project: providing services to taxonomists for standard genome sequencing and annotation.</title>
        <authorList>
            <consortium name="The Broad Institute Genomics Platform"/>
            <consortium name="The Broad Institute Genome Sequencing Center for Infectious Disease"/>
            <person name="Wu L."/>
            <person name="Ma J."/>
        </authorList>
    </citation>
    <scope>NUCLEOTIDE SEQUENCE [LARGE SCALE GENOMIC DNA]</scope>
    <source>
        <strain evidence="7">JCM 17983</strain>
    </source>
</reference>
<dbReference type="InterPro" id="IPR042081">
    <property type="entry name" value="RNA_2'-PTrans_C"/>
</dbReference>
<evidence type="ECO:0000256" key="2">
    <source>
        <dbReference type="ARBA" id="ARBA00022679"/>
    </source>
</evidence>
<dbReference type="PANTHER" id="PTHR12684">
    <property type="entry name" value="PUTATIVE PHOSPHOTRANSFERASE"/>
    <property type="match status" value="1"/>
</dbReference>
<comment type="function">
    <text evidence="4 5">Removes the 2'-phosphate from RNA via an intermediate in which the phosphate is ADP-ribosylated by NAD followed by a presumed transesterification to release the RNA and generate ADP-ribose 1''-2''-cyclic phosphate (APPR&gt;P). May function as an ADP-ribosylase.</text>
</comment>